<feature type="transmembrane region" description="Helical" evidence="8">
    <location>
        <begin position="109"/>
        <end position="127"/>
    </location>
</feature>
<keyword evidence="6 8" id="KW-0472">Membrane</keyword>
<organism evidence="10 11">
    <name type="scientific">Caldalkalibacillus uzonensis</name>
    <dbReference type="NCBI Taxonomy" id="353224"/>
    <lineage>
        <taxon>Bacteria</taxon>
        <taxon>Bacillati</taxon>
        <taxon>Bacillota</taxon>
        <taxon>Bacilli</taxon>
        <taxon>Bacillales</taxon>
        <taxon>Bacillaceae</taxon>
        <taxon>Caldalkalibacillus</taxon>
    </lineage>
</organism>
<dbReference type="SUPFAM" id="SSF103473">
    <property type="entry name" value="MFS general substrate transporter"/>
    <property type="match status" value="1"/>
</dbReference>
<evidence type="ECO:0000256" key="5">
    <source>
        <dbReference type="ARBA" id="ARBA00022989"/>
    </source>
</evidence>
<comment type="caution">
    <text evidence="10">The sequence shown here is derived from an EMBL/GenBank/DDBJ whole genome shotgun (WGS) entry which is preliminary data.</text>
</comment>
<feature type="transmembrane region" description="Helical" evidence="8">
    <location>
        <begin position="77"/>
        <end position="97"/>
    </location>
</feature>
<feature type="transmembrane region" description="Helical" evidence="8">
    <location>
        <begin position="242"/>
        <end position="262"/>
    </location>
</feature>
<dbReference type="RefSeq" id="WP_307336561.1">
    <property type="nucleotide sequence ID" value="NZ_JAUSUQ010000003.1"/>
</dbReference>
<dbReference type="CDD" id="cd17477">
    <property type="entry name" value="MFS_YcaD_like"/>
    <property type="match status" value="1"/>
</dbReference>
<reference evidence="10 11" key="1">
    <citation type="submission" date="2023-07" db="EMBL/GenBank/DDBJ databases">
        <title>Genomic Encyclopedia of Type Strains, Phase IV (KMG-IV): sequencing the most valuable type-strain genomes for metagenomic binning, comparative biology and taxonomic classification.</title>
        <authorList>
            <person name="Goeker M."/>
        </authorList>
    </citation>
    <scope>NUCLEOTIDE SEQUENCE [LARGE SCALE GENOMIC DNA]</scope>
    <source>
        <strain evidence="10 11">DSM 17740</strain>
    </source>
</reference>
<dbReference type="Gene3D" id="1.20.1250.20">
    <property type="entry name" value="MFS general substrate transporter like domains"/>
    <property type="match status" value="2"/>
</dbReference>
<dbReference type="InterPro" id="IPR047200">
    <property type="entry name" value="MFS_YcaD-like"/>
</dbReference>
<keyword evidence="11" id="KW-1185">Reference proteome</keyword>
<accession>A0ABU0CS71</accession>
<dbReference type="InterPro" id="IPR011701">
    <property type="entry name" value="MFS"/>
</dbReference>
<dbReference type="EMBL" id="JAUSUQ010000003">
    <property type="protein sequence ID" value="MDQ0338355.1"/>
    <property type="molecule type" value="Genomic_DNA"/>
</dbReference>
<dbReference type="InterPro" id="IPR020846">
    <property type="entry name" value="MFS_dom"/>
</dbReference>
<evidence type="ECO:0000256" key="6">
    <source>
        <dbReference type="ARBA" id="ARBA00023136"/>
    </source>
</evidence>
<evidence type="ECO:0000256" key="8">
    <source>
        <dbReference type="SAM" id="Phobius"/>
    </source>
</evidence>
<name>A0ABU0CS71_9BACI</name>
<evidence type="ECO:0000256" key="4">
    <source>
        <dbReference type="ARBA" id="ARBA00022692"/>
    </source>
</evidence>
<keyword evidence="3" id="KW-1003">Cell membrane</keyword>
<evidence type="ECO:0000313" key="10">
    <source>
        <dbReference type="EMBL" id="MDQ0338355.1"/>
    </source>
</evidence>
<dbReference type="PROSITE" id="PS00216">
    <property type="entry name" value="SUGAR_TRANSPORT_1"/>
    <property type="match status" value="1"/>
</dbReference>
<gene>
    <name evidence="10" type="ORF">J2S00_001139</name>
</gene>
<dbReference type="Pfam" id="PF07690">
    <property type="entry name" value="MFS_1"/>
    <property type="match status" value="1"/>
</dbReference>
<keyword evidence="2" id="KW-0813">Transport</keyword>
<proteinExistence type="predicted"/>
<feature type="compositionally biased region" description="Basic and acidic residues" evidence="7">
    <location>
        <begin position="1"/>
        <end position="29"/>
    </location>
</feature>
<protein>
    <submittedName>
        <fullName evidence="10">MFS family permease</fullName>
    </submittedName>
</protein>
<feature type="region of interest" description="Disordered" evidence="7">
    <location>
        <begin position="1"/>
        <end position="37"/>
    </location>
</feature>
<dbReference type="Proteomes" id="UP001232445">
    <property type="component" value="Unassembled WGS sequence"/>
</dbReference>
<sequence length="432" mass="47665">MAGERRKGAVRLEESPQATEHRSEHHNKSTPEQMTSPNHPTYRFMVLVVMVGIAGFSQGMLLPVLAVMLEGIGVPPALNGLNAAALYIGILLASPFIEAPVRNYGYKPVIVIGLTLVLVSIILFPFWQVFWFWFMLRVIVGMGDNMIHFATQVWITSTSPAEKRGRQIAIYGLAFGLGFGIGPLMMHLLTINELLPFFVATVTNVLAWLMLITLRNEWPESHVETASGLGTWQRYRTVFKRCWFALLPCFGYGFLEAALHGNFPVYALRSEIDIGWSAILLSSFVVGSLITQLPLGILSDRIGRRRLLLIVTGTGALTFISSVFVEHNMWLLLGTFAITGALIGSLFSLGVAYLADLLPKSLLPTGNVMAAVCFAIGSIVGPLVGGLFIQWFAQGSLYYAIGGMLLFIFISGLVFREQRRFTSCKQAAWLRD</sequence>
<comment type="subcellular location">
    <subcellularLocation>
        <location evidence="1">Cell membrane</location>
        <topology evidence="1">Multi-pass membrane protein</topology>
    </subcellularLocation>
</comment>
<feature type="transmembrane region" description="Helical" evidence="8">
    <location>
        <begin position="274"/>
        <end position="295"/>
    </location>
</feature>
<evidence type="ECO:0000313" key="11">
    <source>
        <dbReference type="Proteomes" id="UP001232445"/>
    </source>
</evidence>
<feature type="transmembrane region" description="Helical" evidence="8">
    <location>
        <begin position="307"/>
        <end position="325"/>
    </location>
</feature>
<feature type="transmembrane region" description="Helical" evidence="8">
    <location>
        <begin position="44"/>
        <end position="65"/>
    </location>
</feature>
<dbReference type="PROSITE" id="PS50850">
    <property type="entry name" value="MFS"/>
    <property type="match status" value="1"/>
</dbReference>
<dbReference type="InterPro" id="IPR036259">
    <property type="entry name" value="MFS_trans_sf"/>
</dbReference>
<dbReference type="InterPro" id="IPR005829">
    <property type="entry name" value="Sugar_transporter_CS"/>
</dbReference>
<feature type="domain" description="Major facilitator superfamily (MFS) profile" evidence="9">
    <location>
        <begin position="43"/>
        <end position="420"/>
    </location>
</feature>
<keyword evidence="4 8" id="KW-0812">Transmembrane</keyword>
<feature type="transmembrane region" description="Helical" evidence="8">
    <location>
        <begin position="133"/>
        <end position="156"/>
    </location>
</feature>
<feature type="transmembrane region" description="Helical" evidence="8">
    <location>
        <begin position="331"/>
        <end position="355"/>
    </location>
</feature>
<evidence type="ECO:0000256" key="2">
    <source>
        <dbReference type="ARBA" id="ARBA00022448"/>
    </source>
</evidence>
<feature type="transmembrane region" description="Helical" evidence="8">
    <location>
        <begin position="168"/>
        <end position="188"/>
    </location>
</feature>
<dbReference type="PANTHER" id="PTHR23521">
    <property type="entry name" value="TRANSPORTER MFS SUPERFAMILY"/>
    <property type="match status" value="1"/>
</dbReference>
<evidence type="ECO:0000259" key="9">
    <source>
        <dbReference type="PROSITE" id="PS50850"/>
    </source>
</evidence>
<feature type="transmembrane region" description="Helical" evidence="8">
    <location>
        <begin position="367"/>
        <end position="391"/>
    </location>
</feature>
<evidence type="ECO:0000256" key="1">
    <source>
        <dbReference type="ARBA" id="ARBA00004651"/>
    </source>
</evidence>
<keyword evidence="5 8" id="KW-1133">Transmembrane helix</keyword>
<dbReference type="PANTHER" id="PTHR23521:SF2">
    <property type="entry name" value="TRANSPORTER MFS SUPERFAMILY"/>
    <property type="match status" value="1"/>
</dbReference>
<feature type="transmembrane region" description="Helical" evidence="8">
    <location>
        <begin position="194"/>
        <end position="214"/>
    </location>
</feature>
<evidence type="ECO:0000256" key="7">
    <source>
        <dbReference type="SAM" id="MobiDB-lite"/>
    </source>
</evidence>
<evidence type="ECO:0000256" key="3">
    <source>
        <dbReference type="ARBA" id="ARBA00022475"/>
    </source>
</evidence>
<feature type="transmembrane region" description="Helical" evidence="8">
    <location>
        <begin position="397"/>
        <end position="415"/>
    </location>
</feature>